<dbReference type="InterPro" id="IPR039505">
    <property type="entry name" value="DRC1/2_N"/>
</dbReference>
<sequence>MSSSGEEEEVGPSVDSNDKEERIAARRLRIQRRIEAAKRDPNDPGDNKEIKEELKQEAKSGAERFEEITKKWESALQKEVPQSLHEMLMQQKTSCDAMIDEKNKLINDFQLELKNKDDLYVKDLKKMAEDVDLMIERMNEQIKNLKKAQREELEQDERAFVAERNELLEQQKK</sequence>
<reference evidence="5 6" key="1">
    <citation type="journal article" date="2013" name="Nature">
        <title>Insights into bilaterian evolution from three spiralian genomes.</title>
        <authorList>
            <person name="Simakov O."/>
            <person name="Marletaz F."/>
            <person name="Cho S.J."/>
            <person name="Edsinger-Gonzales E."/>
            <person name="Havlak P."/>
            <person name="Hellsten U."/>
            <person name="Kuo D.H."/>
            <person name="Larsson T."/>
            <person name="Lv J."/>
            <person name="Arendt D."/>
            <person name="Savage R."/>
            <person name="Osoegawa K."/>
            <person name="de Jong P."/>
            <person name="Grimwood J."/>
            <person name="Chapman J.A."/>
            <person name="Shapiro H."/>
            <person name="Aerts A."/>
            <person name="Otillar R.P."/>
            <person name="Terry A.Y."/>
            <person name="Boore J.L."/>
            <person name="Grigoriev I.V."/>
            <person name="Lindberg D.R."/>
            <person name="Seaver E.C."/>
            <person name="Weisblat D.A."/>
            <person name="Putnam N.H."/>
            <person name="Rokhsar D.S."/>
        </authorList>
    </citation>
    <scope>NUCLEOTIDE SEQUENCE [LARGE SCALE GENOMIC DNA]</scope>
</reference>
<dbReference type="KEGG" id="lgi:LOTGIDRAFT_141102"/>
<feature type="region of interest" description="Disordered" evidence="3">
    <location>
        <begin position="34"/>
        <end position="58"/>
    </location>
</feature>
<dbReference type="PANTHER" id="PTHR21625:SF1">
    <property type="entry name" value="DYNEIN REGULATORY COMPLEX PROTEIN 1"/>
    <property type="match status" value="1"/>
</dbReference>
<gene>
    <name evidence="5" type="ORF">LOTGIDRAFT_141102</name>
</gene>
<keyword evidence="6" id="KW-1185">Reference proteome</keyword>
<dbReference type="CTD" id="20234393"/>
<dbReference type="Proteomes" id="UP000030746">
    <property type="component" value="Unassembled WGS sequence"/>
</dbReference>
<dbReference type="InterPro" id="IPR039750">
    <property type="entry name" value="DRC1/DRC2"/>
</dbReference>
<evidence type="ECO:0000256" key="3">
    <source>
        <dbReference type="SAM" id="MobiDB-lite"/>
    </source>
</evidence>
<evidence type="ECO:0000256" key="2">
    <source>
        <dbReference type="SAM" id="Coils"/>
    </source>
</evidence>
<feature type="domain" description="Dynein regulatory complex protein 1/2 N-terminal" evidence="4">
    <location>
        <begin position="46"/>
        <end position="131"/>
    </location>
</feature>
<dbReference type="GO" id="GO:0070286">
    <property type="term" value="P:axonemal dynein complex assembly"/>
    <property type="evidence" value="ECO:0007669"/>
    <property type="project" value="InterPro"/>
</dbReference>
<evidence type="ECO:0000259" key="4">
    <source>
        <dbReference type="Pfam" id="PF14772"/>
    </source>
</evidence>
<dbReference type="EMBL" id="KB200802">
    <property type="protein sequence ID" value="ESP00268.1"/>
    <property type="molecule type" value="Genomic_DNA"/>
</dbReference>
<proteinExistence type="predicted"/>
<keyword evidence="1 2" id="KW-0175">Coiled coil</keyword>
<dbReference type="GO" id="GO:0003352">
    <property type="term" value="P:regulation of cilium movement"/>
    <property type="evidence" value="ECO:0007669"/>
    <property type="project" value="TreeGrafter"/>
</dbReference>
<dbReference type="STRING" id="225164.V4ASL1"/>
<dbReference type="GeneID" id="20234393"/>
<dbReference type="OMA" id="TEQKSAC"/>
<dbReference type="OrthoDB" id="10260459at2759"/>
<evidence type="ECO:0000313" key="5">
    <source>
        <dbReference type="EMBL" id="ESP00268.1"/>
    </source>
</evidence>
<dbReference type="GO" id="GO:0005858">
    <property type="term" value="C:axonemal dynein complex"/>
    <property type="evidence" value="ECO:0007669"/>
    <property type="project" value="InterPro"/>
</dbReference>
<feature type="compositionally biased region" description="Acidic residues" evidence="3">
    <location>
        <begin position="1"/>
        <end position="10"/>
    </location>
</feature>
<evidence type="ECO:0000313" key="6">
    <source>
        <dbReference type="Proteomes" id="UP000030746"/>
    </source>
</evidence>
<name>V4ASL1_LOTGI</name>
<feature type="coiled-coil region" evidence="2">
    <location>
        <begin position="121"/>
        <end position="170"/>
    </location>
</feature>
<evidence type="ECO:0000256" key="1">
    <source>
        <dbReference type="ARBA" id="ARBA00023054"/>
    </source>
</evidence>
<protein>
    <recommendedName>
        <fullName evidence="4">Dynein regulatory complex protein 1/2 N-terminal domain-containing protein</fullName>
    </recommendedName>
</protein>
<dbReference type="AlphaFoldDB" id="V4ASL1"/>
<dbReference type="PANTHER" id="PTHR21625">
    <property type="entry name" value="NYD-SP28 PROTEIN"/>
    <property type="match status" value="1"/>
</dbReference>
<feature type="non-terminal residue" evidence="5">
    <location>
        <position position="173"/>
    </location>
</feature>
<organism evidence="5 6">
    <name type="scientific">Lottia gigantea</name>
    <name type="common">Giant owl limpet</name>
    <dbReference type="NCBI Taxonomy" id="225164"/>
    <lineage>
        <taxon>Eukaryota</taxon>
        <taxon>Metazoa</taxon>
        <taxon>Spiralia</taxon>
        <taxon>Lophotrochozoa</taxon>
        <taxon>Mollusca</taxon>
        <taxon>Gastropoda</taxon>
        <taxon>Patellogastropoda</taxon>
        <taxon>Lottioidea</taxon>
        <taxon>Lottiidae</taxon>
        <taxon>Lottia</taxon>
    </lineage>
</organism>
<accession>V4ASL1</accession>
<dbReference type="RefSeq" id="XP_009049077.1">
    <property type="nucleotide sequence ID" value="XM_009050829.1"/>
</dbReference>
<dbReference type="HOGENOM" id="CLU_076731_0_0_1"/>
<feature type="region of interest" description="Disordered" evidence="3">
    <location>
        <begin position="1"/>
        <end position="22"/>
    </location>
</feature>
<dbReference type="Pfam" id="PF14772">
    <property type="entry name" value="NYD-SP28"/>
    <property type="match status" value="1"/>
</dbReference>
<dbReference type="GO" id="GO:0060285">
    <property type="term" value="P:cilium-dependent cell motility"/>
    <property type="evidence" value="ECO:0007669"/>
    <property type="project" value="TreeGrafter"/>
</dbReference>